<dbReference type="InterPro" id="IPR004089">
    <property type="entry name" value="MCPsignal_dom"/>
</dbReference>
<feature type="compositionally biased region" description="Polar residues" evidence="6">
    <location>
        <begin position="595"/>
        <end position="613"/>
    </location>
</feature>
<evidence type="ECO:0000256" key="6">
    <source>
        <dbReference type="SAM" id="MobiDB-lite"/>
    </source>
</evidence>
<dbReference type="PROSITE" id="PS50111">
    <property type="entry name" value="CHEMOTAXIS_TRANSDUC_2"/>
    <property type="match status" value="1"/>
</dbReference>
<protein>
    <submittedName>
        <fullName evidence="9">Putative Methyl-accepting chemotaxis protein</fullName>
    </submittedName>
</protein>
<sequence length="857" mass="93322">MNVGLRLKILAGMAVPVLLLLVLGLVATYNINKITDTNQMVEHTHKVLANANGIVSSAVDMETGMRGYLLAGKEGFLDPYKGGEKSTYTEITKLKQTVSDNPKQVGRLAEVEQTLKGWQSQVTEPTIDLRRQIGDAETMNDMAKLVGEARGKVFFDKFRGQVGTFIERETALLKKRRAEFDKAQADVQAGFDQLTQTEKWVEHTNKVLAQASQVLAHAVDMETGMRGFLIAGEEAFLEPYHQGGKAFFQDVKKLQQTVSDNPPQVARLQKVEQLIHDWNEQVVKPALKLRRQVRNGTAGLAQVDSYVSEQKGKKFFDAFRQAIAAFSAIERNLMVKRQTAAKAVKSAITHHLATMQKNEAWVTHTYKVIAKANDLLAAAVDMETGMRGYLLAGKEVFLTPYNQGNQRFFQLSGSLKQTVSDNPAQVQLLQGIESTISDWKKEVTEPTIALRTRIGDAKTMDDMADLVGEARGKVFFDKFRGIMAAFQAEEQKLMHQRQAANLQTVSNTFTIIMIAIFIAVAVSVIIAWFLSRNVLQQVGGEPPQIAELTRRVAEGDLNIKLDHAGEATGIFLAVKSMVERLRNIVGDVQSASANVGSGSDEMSSSANALSQGASEAAASVEQTSSAMEQMASNISQNSDNAQQTQTIAKQASLDARQGGEAVEQAVSAMKEIADKISIIEEIARQTNLLALNAAIEAARAGEHGKGFAVVAAEVRKLAERSQTAASEISHLSTSSVEVSERAGSIINKLVPDIQKTAELVADITSASMEQSEGVDQINRAVQQLDQVIQQNAATAEEMSANSVELSSQAEQLQETVAFFQMSGSGQHSIQVATKALPSTQSALQPRTAVVELNDEQY</sequence>
<dbReference type="GO" id="GO:0006935">
    <property type="term" value="P:chemotaxis"/>
    <property type="evidence" value="ECO:0007669"/>
    <property type="project" value="UniProtKB-KW"/>
</dbReference>
<feature type="coiled-coil region" evidence="5">
    <location>
        <begin position="777"/>
        <end position="815"/>
    </location>
</feature>
<organism evidence="9">
    <name type="scientific">Magnetococcus massalia (strain MO-1)</name>
    <dbReference type="NCBI Taxonomy" id="451514"/>
    <lineage>
        <taxon>Bacteria</taxon>
        <taxon>Pseudomonadati</taxon>
        <taxon>Pseudomonadota</taxon>
        <taxon>Magnetococcia</taxon>
        <taxon>Magnetococcales</taxon>
        <taxon>Magnetococcaceae</taxon>
        <taxon>Magnetococcus</taxon>
    </lineage>
</organism>
<evidence type="ECO:0000259" key="8">
    <source>
        <dbReference type="PROSITE" id="PS50111"/>
    </source>
</evidence>
<dbReference type="GO" id="GO:0007165">
    <property type="term" value="P:signal transduction"/>
    <property type="evidence" value="ECO:0007669"/>
    <property type="project" value="UniProtKB-KW"/>
</dbReference>
<evidence type="ECO:0000256" key="2">
    <source>
        <dbReference type="ARBA" id="ARBA00022500"/>
    </source>
</evidence>
<evidence type="ECO:0000256" key="7">
    <source>
        <dbReference type="SAM" id="Phobius"/>
    </source>
</evidence>
<name>A0A1S7LDJ5_MAGMO</name>
<keyword evidence="5" id="KW-0175">Coiled coil</keyword>
<comment type="similarity">
    <text evidence="3">Belongs to the methyl-accepting chemotaxis (MCP) protein family.</text>
</comment>
<dbReference type="CDD" id="cd11386">
    <property type="entry name" value="MCP_signal"/>
    <property type="match status" value="1"/>
</dbReference>
<evidence type="ECO:0000256" key="3">
    <source>
        <dbReference type="ARBA" id="ARBA00029447"/>
    </source>
</evidence>
<dbReference type="Gene3D" id="1.10.287.950">
    <property type="entry name" value="Methyl-accepting chemotaxis protein"/>
    <property type="match status" value="1"/>
</dbReference>
<proteinExistence type="inferred from homology"/>
<feature type="domain" description="Methyl-accepting transducer" evidence="8">
    <location>
        <begin position="591"/>
        <end position="806"/>
    </location>
</feature>
<keyword evidence="4" id="KW-0807">Transducer</keyword>
<feature type="transmembrane region" description="Helical" evidence="7">
    <location>
        <begin position="7"/>
        <end position="29"/>
    </location>
</feature>
<dbReference type="GO" id="GO:0004888">
    <property type="term" value="F:transmembrane signaling receptor activity"/>
    <property type="evidence" value="ECO:0007669"/>
    <property type="project" value="InterPro"/>
</dbReference>
<dbReference type="EMBL" id="LO017727">
    <property type="protein sequence ID" value="CRH04483.1"/>
    <property type="molecule type" value="Genomic_DNA"/>
</dbReference>
<evidence type="ECO:0000256" key="4">
    <source>
        <dbReference type="PROSITE-ProRule" id="PRU00284"/>
    </source>
</evidence>
<dbReference type="PANTHER" id="PTHR43531:SF11">
    <property type="entry name" value="METHYL-ACCEPTING CHEMOTAXIS PROTEIN 3"/>
    <property type="match status" value="1"/>
</dbReference>
<dbReference type="InterPro" id="IPR004090">
    <property type="entry name" value="Chemotax_Me-accpt_rcpt"/>
</dbReference>
<dbReference type="FunFam" id="1.10.287.950:FF:000001">
    <property type="entry name" value="Methyl-accepting chemotaxis sensory transducer"/>
    <property type="match status" value="1"/>
</dbReference>
<reference evidence="9" key="1">
    <citation type="submission" date="2015-04" db="EMBL/GenBank/DDBJ databases">
        <authorList>
            <person name="Syromyatnikov M.Y."/>
            <person name="Popov V.N."/>
        </authorList>
    </citation>
    <scope>NUCLEOTIDE SEQUENCE</scope>
    <source>
        <strain evidence="9">MO-1</strain>
    </source>
</reference>
<keyword evidence="7" id="KW-0472">Membrane</keyword>
<accession>A0A1S7LDJ5</accession>
<keyword evidence="2" id="KW-0145">Chemotaxis</keyword>
<feature type="transmembrane region" description="Helical" evidence="7">
    <location>
        <begin position="509"/>
        <end position="530"/>
    </location>
</feature>
<dbReference type="SUPFAM" id="SSF58104">
    <property type="entry name" value="Methyl-accepting chemotaxis protein (MCP) signaling domain"/>
    <property type="match status" value="1"/>
</dbReference>
<dbReference type="InterPro" id="IPR051310">
    <property type="entry name" value="MCP_chemotaxis"/>
</dbReference>
<feature type="region of interest" description="Disordered" evidence="6">
    <location>
        <begin position="595"/>
        <end position="627"/>
    </location>
</feature>
<dbReference type="InterPro" id="IPR007891">
    <property type="entry name" value="CHASE3"/>
</dbReference>
<keyword evidence="7" id="KW-0812">Transmembrane</keyword>
<comment type="subcellular location">
    <subcellularLocation>
        <location evidence="1">Membrane</location>
    </subcellularLocation>
</comment>
<evidence type="ECO:0000256" key="1">
    <source>
        <dbReference type="ARBA" id="ARBA00004370"/>
    </source>
</evidence>
<keyword evidence="7" id="KW-1133">Transmembrane helix</keyword>
<gene>
    <name evidence="9" type="ORF">MAGMO_0270</name>
</gene>
<dbReference type="AlphaFoldDB" id="A0A1S7LDJ5"/>
<evidence type="ECO:0000256" key="5">
    <source>
        <dbReference type="SAM" id="Coils"/>
    </source>
</evidence>
<dbReference type="Pfam" id="PF05227">
    <property type="entry name" value="CHASE3"/>
    <property type="match status" value="3"/>
</dbReference>
<evidence type="ECO:0000313" key="9">
    <source>
        <dbReference type="EMBL" id="CRH04483.1"/>
    </source>
</evidence>
<dbReference type="PRINTS" id="PR00260">
    <property type="entry name" value="CHEMTRNSDUCR"/>
</dbReference>
<dbReference type="PANTHER" id="PTHR43531">
    <property type="entry name" value="PROTEIN ICFG"/>
    <property type="match status" value="1"/>
</dbReference>
<dbReference type="SMART" id="SM00283">
    <property type="entry name" value="MA"/>
    <property type="match status" value="1"/>
</dbReference>
<dbReference type="CDD" id="cd19410">
    <property type="entry name" value="HK9-like_sensor"/>
    <property type="match status" value="3"/>
</dbReference>
<dbReference type="Pfam" id="PF00015">
    <property type="entry name" value="MCPsignal"/>
    <property type="match status" value="1"/>
</dbReference>
<dbReference type="GO" id="GO:0005886">
    <property type="term" value="C:plasma membrane"/>
    <property type="evidence" value="ECO:0007669"/>
    <property type="project" value="TreeGrafter"/>
</dbReference>